<feature type="transmembrane region" description="Helical" evidence="6">
    <location>
        <begin position="206"/>
        <end position="229"/>
    </location>
</feature>
<evidence type="ECO:0000313" key="10">
    <source>
        <dbReference type="Proteomes" id="UP000571701"/>
    </source>
</evidence>
<keyword evidence="5" id="KW-0460">Magnesium</keyword>
<evidence type="ECO:0000259" key="8">
    <source>
        <dbReference type="PROSITE" id="PS51462"/>
    </source>
</evidence>
<dbReference type="Pfam" id="PF00293">
    <property type="entry name" value="NUDIX"/>
    <property type="match status" value="1"/>
</dbReference>
<keyword evidence="7" id="KW-0732">Signal</keyword>
<dbReference type="PROSITE" id="PS51462">
    <property type="entry name" value="NUDIX"/>
    <property type="match status" value="1"/>
</dbReference>
<feature type="transmembrane region" description="Helical" evidence="6">
    <location>
        <begin position="241"/>
        <end position="259"/>
    </location>
</feature>
<evidence type="ECO:0000256" key="2">
    <source>
        <dbReference type="ARBA" id="ARBA00005582"/>
    </source>
</evidence>
<gene>
    <name evidence="9" type="ORF">H2O73_11350</name>
</gene>
<evidence type="ECO:0000256" key="5">
    <source>
        <dbReference type="ARBA" id="ARBA00022842"/>
    </source>
</evidence>
<dbReference type="GO" id="GO:0046872">
    <property type="term" value="F:metal ion binding"/>
    <property type="evidence" value="ECO:0007669"/>
    <property type="project" value="UniProtKB-KW"/>
</dbReference>
<evidence type="ECO:0000256" key="6">
    <source>
        <dbReference type="SAM" id="Phobius"/>
    </source>
</evidence>
<dbReference type="RefSeq" id="WP_182108965.1">
    <property type="nucleotide sequence ID" value="NZ_JACFYF010000006.1"/>
</dbReference>
<feature type="transmembrane region" description="Helical" evidence="6">
    <location>
        <begin position="330"/>
        <end position="346"/>
    </location>
</feature>
<protein>
    <submittedName>
        <fullName evidence="9">NUDIX domain-containing protein</fullName>
    </submittedName>
</protein>
<feature type="domain" description="Nudix hydrolase" evidence="8">
    <location>
        <begin position="25"/>
        <end position="160"/>
    </location>
</feature>
<feature type="transmembrane region" description="Helical" evidence="6">
    <location>
        <begin position="449"/>
        <end position="466"/>
    </location>
</feature>
<keyword evidence="6" id="KW-1133">Transmembrane helix</keyword>
<name>A0A7W2FRH5_9VIBR</name>
<dbReference type="InterPro" id="IPR036938">
    <property type="entry name" value="PAP2/HPO_sf"/>
</dbReference>
<dbReference type="PROSITE" id="PS00893">
    <property type="entry name" value="NUDIX_BOX"/>
    <property type="match status" value="1"/>
</dbReference>
<evidence type="ECO:0000256" key="3">
    <source>
        <dbReference type="ARBA" id="ARBA00022723"/>
    </source>
</evidence>
<keyword evidence="10" id="KW-1185">Reference proteome</keyword>
<keyword evidence="6" id="KW-0812">Transmembrane</keyword>
<dbReference type="AlphaFoldDB" id="A0A7W2FRH5"/>
<feature type="transmembrane region" description="Helical" evidence="6">
    <location>
        <begin position="389"/>
        <end position="408"/>
    </location>
</feature>
<organism evidence="9 10">
    <name type="scientific">Vibrio marinisediminis</name>
    <dbReference type="NCBI Taxonomy" id="2758441"/>
    <lineage>
        <taxon>Bacteria</taxon>
        <taxon>Pseudomonadati</taxon>
        <taxon>Pseudomonadota</taxon>
        <taxon>Gammaproteobacteria</taxon>
        <taxon>Vibrionales</taxon>
        <taxon>Vibrionaceae</taxon>
        <taxon>Vibrio</taxon>
    </lineage>
</organism>
<dbReference type="EMBL" id="JACFYF010000006">
    <property type="protein sequence ID" value="MBA5762944.1"/>
    <property type="molecule type" value="Genomic_DNA"/>
</dbReference>
<dbReference type="PANTHER" id="PTHR43758:SF8">
    <property type="entry name" value="8-OXO-DGTP DIPHOSPHATASE YTKD-RELATED"/>
    <property type="match status" value="1"/>
</dbReference>
<evidence type="ECO:0000313" key="9">
    <source>
        <dbReference type="EMBL" id="MBA5762944.1"/>
    </source>
</evidence>
<dbReference type="InterPro" id="IPR020084">
    <property type="entry name" value="NUDIX_hydrolase_CS"/>
</dbReference>
<sequence length="475" mass="52844">MKNIAQYLGIHSLIVSALLIFAFNANAQPKGAVCIIKSDSQLVMVDEILTGKWSLPAGTINPNEQPQLAAQREAWEETGLVVTVGDELGRSDSAIYYDCVSDSDLIAFGQQDKVGGHILPIWFAPHYGLEVSQARLIDPFYLSAEDYRYPLQWEFVQALYQQATDQPTSYVESLVDAAPRFNQPELQWIAKAQSFLLHLPSTFVEIINLALLTGLVFTSHWWLLLLPICYAQFGRDFTLKLMFTLMVGALIVQVGKLGFQLPRPYVYQPSLNMADQIGFGLPSLAVALWTISFSMLINQLGLRGWNKVSALGATILMWLVAALFYSGSAFLVDSFAGLLLGWLCAWHMSRLDIKIGKPAKEIFNQKGVWLMLMCVSAVLLVVWQTPMLLQMALVALSVLLVIILVKLPRGFDLKFAAAMSVVLGLTLLVIGEVHTLVDSSNLHSLVVEVMQLPLLFMVFTAGLLWHQNRLEKKKT</sequence>
<comment type="cofactor">
    <cofactor evidence="1">
        <name>Mg(2+)</name>
        <dbReference type="ChEBI" id="CHEBI:18420"/>
    </cofactor>
</comment>
<dbReference type="GO" id="GO:0005737">
    <property type="term" value="C:cytoplasm"/>
    <property type="evidence" value="ECO:0007669"/>
    <property type="project" value="TreeGrafter"/>
</dbReference>
<evidence type="ECO:0000256" key="7">
    <source>
        <dbReference type="SAM" id="SignalP"/>
    </source>
</evidence>
<dbReference type="CDD" id="cd02883">
    <property type="entry name" value="NUDIX_Hydrolase"/>
    <property type="match status" value="1"/>
</dbReference>
<dbReference type="InterPro" id="IPR015797">
    <property type="entry name" value="NUDIX_hydrolase-like_dom_sf"/>
</dbReference>
<feature type="transmembrane region" description="Helical" evidence="6">
    <location>
        <begin position="304"/>
        <end position="324"/>
    </location>
</feature>
<reference evidence="9 10" key="1">
    <citation type="submission" date="2020-07" db="EMBL/GenBank/DDBJ databases">
        <title>Vibrio marinisediminis sp. nov., isolated from marine sediment.</title>
        <authorList>
            <person name="Ji X."/>
        </authorList>
    </citation>
    <scope>NUCLEOTIDE SEQUENCE [LARGE SCALE GENOMIC DNA]</scope>
    <source>
        <strain evidence="9 10">404</strain>
    </source>
</reference>
<accession>A0A7W2FRH5</accession>
<evidence type="ECO:0000256" key="4">
    <source>
        <dbReference type="ARBA" id="ARBA00022801"/>
    </source>
</evidence>
<dbReference type="Proteomes" id="UP000571701">
    <property type="component" value="Unassembled WGS sequence"/>
</dbReference>
<dbReference type="InterPro" id="IPR000086">
    <property type="entry name" value="NUDIX_hydrolase_dom"/>
</dbReference>
<dbReference type="PANTHER" id="PTHR43758">
    <property type="entry name" value="7,8-DIHYDRO-8-OXOGUANINE TRIPHOSPHATASE"/>
    <property type="match status" value="1"/>
</dbReference>
<keyword evidence="3" id="KW-0479">Metal-binding</keyword>
<dbReference type="SUPFAM" id="SSF55811">
    <property type="entry name" value="Nudix"/>
    <property type="match status" value="1"/>
</dbReference>
<keyword evidence="4" id="KW-0378">Hydrolase</keyword>
<proteinExistence type="inferred from homology"/>
<dbReference type="Gene3D" id="3.90.79.10">
    <property type="entry name" value="Nucleoside Triphosphate Pyrophosphohydrolase"/>
    <property type="match status" value="1"/>
</dbReference>
<feature type="transmembrane region" description="Helical" evidence="6">
    <location>
        <begin position="367"/>
        <end position="383"/>
    </location>
</feature>
<dbReference type="GO" id="GO:0016818">
    <property type="term" value="F:hydrolase activity, acting on acid anhydrides, in phosphorus-containing anhydrides"/>
    <property type="evidence" value="ECO:0007669"/>
    <property type="project" value="TreeGrafter"/>
</dbReference>
<feature type="transmembrane region" description="Helical" evidence="6">
    <location>
        <begin position="415"/>
        <end position="437"/>
    </location>
</feature>
<evidence type="ECO:0000256" key="1">
    <source>
        <dbReference type="ARBA" id="ARBA00001946"/>
    </source>
</evidence>
<feature type="signal peptide" evidence="7">
    <location>
        <begin position="1"/>
        <end position="27"/>
    </location>
</feature>
<keyword evidence="6" id="KW-0472">Membrane</keyword>
<feature type="chain" id="PRO_5030693907" evidence="7">
    <location>
        <begin position="28"/>
        <end position="475"/>
    </location>
</feature>
<comment type="caution">
    <text evidence="9">The sequence shown here is derived from an EMBL/GenBank/DDBJ whole genome shotgun (WGS) entry which is preliminary data.</text>
</comment>
<comment type="similarity">
    <text evidence="2">Belongs to the Nudix hydrolase family.</text>
</comment>
<feature type="transmembrane region" description="Helical" evidence="6">
    <location>
        <begin position="279"/>
        <end position="297"/>
    </location>
</feature>
<dbReference type="SUPFAM" id="SSF48317">
    <property type="entry name" value="Acid phosphatase/Vanadium-dependent haloperoxidase"/>
    <property type="match status" value="1"/>
</dbReference>